<keyword evidence="2" id="KW-1185">Reference proteome</keyword>
<organism evidence="1 2">
    <name type="scientific">Vogesella fluminis</name>
    <dbReference type="NCBI Taxonomy" id="1069161"/>
    <lineage>
        <taxon>Bacteria</taxon>
        <taxon>Pseudomonadati</taxon>
        <taxon>Pseudomonadota</taxon>
        <taxon>Betaproteobacteria</taxon>
        <taxon>Neisseriales</taxon>
        <taxon>Chromobacteriaceae</taxon>
        <taxon>Vogesella</taxon>
    </lineage>
</organism>
<dbReference type="EMBL" id="BMYP01000046">
    <property type="protein sequence ID" value="GHD81171.1"/>
    <property type="molecule type" value="Genomic_DNA"/>
</dbReference>
<accession>A0ABQ3HBV7</accession>
<reference evidence="2" key="1">
    <citation type="journal article" date="2019" name="Int. J. Syst. Evol. Microbiol.">
        <title>The Global Catalogue of Microorganisms (GCM) 10K type strain sequencing project: providing services to taxonomists for standard genome sequencing and annotation.</title>
        <authorList>
            <consortium name="The Broad Institute Genomics Platform"/>
            <consortium name="The Broad Institute Genome Sequencing Center for Infectious Disease"/>
            <person name="Wu L."/>
            <person name="Ma J."/>
        </authorList>
    </citation>
    <scope>NUCLEOTIDE SEQUENCE [LARGE SCALE GENOMIC DNA]</scope>
    <source>
        <strain evidence="2">KCTC 23713</strain>
    </source>
</reference>
<comment type="caution">
    <text evidence="1">The sequence shown here is derived from an EMBL/GenBank/DDBJ whole genome shotgun (WGS) entry which is preliminary data.</text>
</comment>
<dbReference type="Proteomes" id="UP000662678">
    <property type="component" value="Unassembled WGS sequence"/>
</dbReference>
<gene>
    <name evidence="1" type="ORF">GCM10011419_26730</name>
</gene>
<evidence type="ECO:0000313" key="2">
    <source>
        <dbReference type="Proteomes" id="UP000662678"/>
    </source>
</evidence>
<sequence length="265" mass="28914">MLDKRLIGERNTLAILGFVHRFGWLTSRMLSALVWPTASQAPAMARRAVKALVDDGMLLRRPLPDGGDCYTLSAAGARFLNDAAGTLASSGASLSLGNPVHRACSNWYLIHHLNDGTAVWTEHEIQTGRAPFTTIDGKVPDGLLELDEGLVWVEVENAWKNRKERQKVVTFCERHLLPNSQLCELAPNRYLFRIAIVGTSPDALRAMVRSFEDAHATGLLRDGQAGDIDLVLLPVDKSLVAGELVTVNLYWDALCPAGLEVPAAP</sequence>
<evidence type="ECO:0000313" key="1">
    <source>
        <dbReference type="EMBL" id="GHD81171.1"/>
    </source>
</evidence>
<name>A0ABQ3HBV7_9NEIS</name>
<dbReference type="RefSeq" id="WP_189354506.1">
    <property type="nucleotide sequence ID" value="NZ_BMYP01000046.1"/>
</dbReference>
<protein>
    <submittedName>
        <fullName evidence="1">Uncharacterized protein</fullName>
    </submittedName>
</protein>
<proteinExistence type="predicted"/>